<dbReference type="GO" id="GO:0004252">
    <property type="term" value="F:serine-type endopeptidase activity"/>
    <property type="evidence" value="ECO:0007669"/>
    <property type="project" value="InterPro"/>
</dbReference>
<dbReference type="InterPro" id="IPR043504">
    <property type="entry name" value="Peptidase_S1_PA_chymotrypsin"/>
</dbReference>
<dbReference type="InterPro" id="IPR001254">
    <property type="entry name" value="Trypsin_dom"/>
</dbReference>
<dbReference type="Pfam" id="PF00089">
    <property type="entry name" value="Trypsin"/>
    <property type="match status" value="1"/>
</dbReference>
<dbReference type="Gene3D" id="2.40.10.10">
    <property type="entry name" value="Trypsin-like serine proteases"/>
    <property type="match status" value="1"/>
</dbReference>
<dbReference type="SUPFAM" id="SSF50494">
    <property type="entry name" value="Trypsin-like serine proteases"/>
    <property type="match status" value="1"/>
</dbReference>
<dbReference type="AlphaFoldDB" id="A0A0B1SCR7"/>
<dbReference type="InterPro" id="IPR009003">
    <property type="entry name" value="Peptidase_S1_PA"/>
</dbReference>
<name>A0A0B1SCR7_OESDE</name>
<proteinExistence type="predicted"/>
<keyword evidence="3" id="KW-1185">Reference proteome</keyword>
<dbReference type="InterPro" id="IPR018114">
    <property type="entry name" value="TRYPSIN_HIS"/>
</dbReference>
<dbReference type="OrthoDB" id="6147874at2759"/>
<feature type="domain" description="Peptidase S1" evidence="1">
    <location>
        <begin position="2"/>
        <end position="45"/>
    </location>
</feature>
<dbReference type="Proteomes" id="UP000053660">
    <property type="component" value="Unassembled WGS sequence"/>
</dbReference>
<dbReference type="PROSITE" id="PS00134">
    <property type="entry name" value="TRYPSIN_HIS"/>
    <property type="match status" value="1"/>
</dbReference>
<evidence type="ECO:0000313" key="3">
    <source>
        <dbReference type="Proteomes" id="UP000053660"/>
    </source>
</evidence>
<sequence length="183" mass="20612">IICSGALISQRHVITAAHCVARVYHVNETEHCVGKKPGKLLRVDVGNLKKYSVHVGSGCSHPRKCHKRRDVAKVVISRFCTRKSVASFCSNKFFNDEVTSHPLYHMDCKKTKDIAIIEFENDISENEATPICVANSTTEVQKILHAAGQGIDRGFRVPQFLFFVRSNDRKKRTEKESKPNQCS</sequence>
<feature type="non-terminal residue" evidence="2">
    <location>
        <position position="1"/>
    </location>
</feature>
<evidence type="ECO:0000259" key="1">
    <source>
        <dbReference type="Pfam" id="PF00089"/>
    </source>
</evidence>
<gene>
    <name evidence="2" type="ORF">OESDEN_18656</name>
</gene>
<accession>A0A0B1SCR7</accession>
<evidence type="ECO:0000313" key="2">
    <source>
        <dbReference type="EMBL" id="KHJ81656.1"/>
    </source>
</evidence>
<reference evidence="2 3" key="1">
    <citation type="submission" date="2014-03" db="EMBL/GenBank/DDBJ databases">
        <title>Draft genome of the hookworm Oesophagostomum dentatum.</title>
        <authorList>
            <person name="Mitreva M."/>
        </authorList>
    </citation>
    <scope>NUCLEOTIDE SEQUENCE [LARGE SCALE GENOMIC DNA]</scope>
    <source>
        <strain evidence="2 3">OD-Hann</strain>
    </source>
</reference>
<protein>
    <recommendedName>
        <fullName evidence="1">Peptidase S1 domain-containing protein</fullName>
    </recommendedName>
</protein>
<dbReference type="GO" id="GO:0006508">
    <property type="term" value="P:proteolysis"/>
    <property type="evidence" value="ECO:0007669"/>
    <property type="project" value="InterPro"/>
</dbReference>
<organism evidence="2 3">
    <name type="scientific">Oesophagostomum dentatum</name>
    <name type="common">Nodular worm</name>
    <dbReference type="NCBI Taxonomy" id="61180"/>
    <lineage>
        <taxon>Eukaryota</taxon>
        <taxon>Metazoa</taxon>
        <taxon>Ecdysozoa</taxon>
        <taxon>Nematoda</taxon>
        <taxon>Chromadorea</taxon>
        <taxon>Rhabditida</taxon>
        <taxon>Rhabditina</taxon>
        <taxon>Rhabditomorpha</taxon>
        <taxon>Strongyloidea</taxon>
        <taxon>Strongylidae</taxon>
        <taxon>Oesophagostomum</taxon>
    </lineage>
</organism>
<dbReference type="EMBL" id="KN587107">
    <property type="protein sequence ID" value="KHJ81656.1"/>
    <property type="molecule type" value="Genomic_DNA"/>
</dbReference>